<comment type="caution">
    <text evidence="1">The sequence shown here is derived from an EMBL/GenBank/DDBJ whole genome shotgun (WGS) entry which is preliminary data.</text>
</comment>
<accession>A0A4Y9F482</accession>
<dbReference type="RefSeq" id="WP_135013307.1">
    <property type="nucleotide sequence ID" value="NZ_JADGLK010000036.1"/>
</dbReference>
<dbReference type="AlphaFoldDB" id="A0A4Y9F482"/>
<reference evidence="1 2" key="1">
    <citation type="submission" date="2019-03" db="EMBL/GenBank/DDBJ databases">
        <title>Diversity of the mouse oral microbiome.</title>
        <authorList>
            <person name="Joseph S."/>
            <person name="Aduse-Opoku J."/>
            <person name="Curtis M."/>
            <person name="Wade W."/>
            <person name="Hashim A."/>
        </authorList>
    </citation>
    <scope>NUCLEOTIDE SEQUENCE [LARGE SCALE GENOMIC DNA]</scope>
    <source>
        <strain evidence="2">irhom_31</strain>
    </source>
</reference>
<organism evidence="1 2">
    <name type="scientific">Rothia nasimurium</name>
    <dbReference type="NCBI Taxonomy" id="85336"/>
    <lineage>
        <taxon>Bacteria</taxon>
        <taxon>Bacillati</taxon>
        <taxon>Actinomycetota</taxon>
        <taxon>Actinomycetes</taxon>
        <taxon>Micrococcales</taxon>
        <taxon>Micrococcaceae</taxon>
        <taxon>Rothia</taxon>
    </lineage>
</organism>
<dbReference type="Proteomes" id="UP000297951">
    <property type="component" value="Unassembled WGS sequence"/>
</dbReference>
<gene>
    <name evidence="1" type="ORF">E4U03_09525</name>
</gene>
<evidence type="ECO:0000313" key="2">
    <source>
        <dbReference type="Proteomes" id="UP000297951"/>
    </source>
</evidence>
<dbReference type="EMBL" id="SPQC01000036">
    <property type="protein sequence ID" value="TFU21285.1"/>
    <property type="molecule type" value="Genomic_DNA"/>
</dbReference>
<proteinExistence type="predicted"/>
<name>A0A4Y9F482_9MICC</name>
<protein>
    <submittedName>
        <fullName evidence="1">Uncharacterized protein</fullName>
    </submittedName>
</protein>
<sequence>MANLLEILKRRGEVQRAVIRRMNENTDSPHGLDPRIVALIDFEQKLNETVARKGARLDEPAFSYIDISTFIWSEIDGISQQVWQEESEKLSG</sequence>
<evidence type="ECO:0000313" key="1">
    <source>
        <dbReference type="EMBL" id="TFU21285.1"/>
    </source>
</evidence>